<dbReference type="Gene3D" id="3.40.50.1820">
    <property type="entry name" value="alpha/beta hydrolase"/>
    <property type="match status" value="1"/>
</dbReference>
<evidence type="ECO:0000313" key="3">
    <source>
        <dbReference type="Proteomes" id="UP000315783"/>
    </source>
</evidence>
<feature type="compositionally biased region" description="Basic and acidic residues" evidence="1">
    <location>
        <begin position="695"/>
        <end position="708"/>
    </location>
</feature>
<feature type="compositionally biased region" description="Low complexity" evidence="1">
    <location>
        <begin position="105"/>
        <end position="121"/>
    </location>
</feature>
<keyword evidence="2" id="KW-0808">Transferase</keyword>
<keyword evidence="3" id="KW-1185">Reference proteome</keyword>
<feature type="region of interest" description="Disordered" evidence="1">
    <location>
        <begin position="655"/>
        <end position="680"/>
    </location>
</feature>
<accession>A0A545VN90</accession>
<dbReference type="GO" id="GO:0016746">
    <property type="term" value="F:acyltransferase activity"/>
    <property type="evidence" value="ECO:0007669"/>
    <property type="project" value="UniProtKB-KW"/>
</dbReference>
<organism evidence="2 3">
    <name type="scientific">Cordyceps javanica</name>
    <dbReference type="NCBI Taxonomy" id="43265"/>
    <lineage>
        <taxon>Eukaryota</taxon>
        <taxon>Fungi</taxon>
        <taxon>Dikarya</taxon>
        <taxon>Ascomycota</taxon>
        <taxon>Pezizomycotina</taxon>
        <taxon>Sordariomycetes</taxon>
        <taxon>Hypocreomycetidae</taxon>
        <taxon>Hypocreales</taxon>
        <taxon>Cordycipitaceae</taxon>
        <taxon>Cordyceps</taxon>
    </lineage>
</organism>
<protein>
    <submittedName>
        <fullName evidence="2">Phosphatidylcholine-sterol O-acyltransferase-like protein</fullName>
    </submittedName>
</protein>
<feature type="compositionally biased region" description="Polar residues" evidence="1">
    <location>
        <begin position="148"/>
        <end position="163"/>
    </location>
</feature>
<sequence length="916" mass="96688">MEAQTRSSAAAAAAAAPASSHPTPPPPPDVTSDDEAKVAAERSMYPDQDDVQAVLQPAMSRAASHLTSIHTPAVEKVAAMERMTGFFDGPVVASVAEDSNDDEAAPAVNTTTTTSAAVTPTKRPSTPKTVPAPADRIKTSPPSMPKPFNSQDVYKTTRTQTSKGVLGAALGPTRHQRSGSAGQEALKRFRGVLPSFGSSSSFLPSLPTKYFNNLADSIPSISIGGGHGKNAKSETAAGAPVDAPAAKRLQGQATMPVSTAPPRESADSARLQPRPGSLRRTTSDESILYHTLSRQSSLGDDDRFQDVREMVNMRLLAFKDSLPDVPNFKMPTLARLQATARRSQLSLNGIFSSDSAADAPSSSLREAPEPGTTGGAGGAGVGSHQQQHEPKSSSSPPPPPPPSKDDFEDMLHDLVGDVVILGGYRGSVLRSAEPPHHQLWAPVKLGLNLRKADLEVGLTDADEETMPERIIPSGMLKKIGPIDVSRKLFRKLQASPHAQAGRLRVWDFGYDWRLSPRRLSRHLQDFLATLPCNQPPSASTSSRGAIVIAHSLGGLITRHAVNQRPDLFAGVLYAGAPQQCMNILGPLRNGDAVLFNEKLLTARVNFSIRTSFALLPEDSFCFVDKRTGEPYPVDFLDPMSWVRYRLSPCLEAPLPPLSGSKSGSGGGGGGGGGSSSSSNGPSALAAFLPQAFLRPRSDSKGGDRKENQIDPLVPSMTSGVSSTPVTTTTTTTTTAAGAPDSSDASPPDSAAAITEEAWLATADEERRRNYAYLKRTLADTRRFRAEMRHDERHQAANAYPPLAVLYGKAIPTVCAAGVDGRAGIARADAYDDLVFRSGDGVTLAREAMLPPGYALVRGGRVSTERGHITMLGDMPALGRALKALVRGRAKGIGLGIGDRRAAVAAGGSAARRQDSP</sequence>
<feature type="region of interest" description="Disordered" evidence="1">
    <location>
        <begin position="694"/>
        <end position="751"/>
    </location>
</feature>
<gene>
    <name evidence="2" type="ORF">IF1G_09938</name>
</gene>
<dbReference type="PANTHER" id="PTHR11440">
    <property type="entry name" value="LECITHIN-CHOLESTEROL ACYLTRANSFERASE-RELATED"/>
    <property type="match status" value="1"/>
</dbReference>
<name>A0A545VN90_9HYPO</name>
<comment type="caution">
    <text evidence="2">The sequence shown here is derived from an EMBL/GenBank/DDBJ whole genome shotgun (WGS) entry which is preliminary data.</text>
</comment>
<feature type="compositionally biased region" description="Low complexity" evidence="1">
    <location>
        <begin position="7"/>
        <end position="21"/>
    </location>
</feature>
<feature type="region of interest" description="Disordered" evidence="1">
    <location>
        <begin position="248"/>
        <end position="288"/>
    </location>
</feature>
<dbReference type="AlphaFoldDB" id="A0A545VN90"/>
<keyword evidence="2" id="KW-0012">Acyltransferase</keyword>
<dbReference type="OrthoDB" id="10250441at2759"/>
<feature type="compositionally biased region" description="Gly residues" evidence="1">
    <location>
        <begin position="662"/>
        <end position="674"/>
    </location>
</feature>
<feature type="compositionally biased region" description="Gly residues" evidence="1">
    <location>
        <begin position="372"/>
        <end position="381"/>
    </location>
</feature>
<reference evidence="2 3" key="1">
    <citation type="journal article" date="2019" name="Appl. Microbiol. Biotechnol.">
        <title>Genome sequence of Isaria javanica and comparative genome analysis insights into family S53 peptidase evolution in fungal entomopathogens.</title>
        <authorList>
            <person name="Lin R."/>
            <person name="Zhang X."/>
            <person name="Xin B."/>
            <person name="Zou M."/>
            <person name="Gao Y."/>
            <person name="Qin F."/>
            <person name="Hu Q."/>
            <person name="Xie B."/>
            <person name="Cheng X."/>
        </authorList>
    </citation>
    <scope>NUCLEOTIDE SEQUENCE [LARGE SCALE GENOMIC DNA]</scope>
    <source>
        <strain evidence="2 3">IJ1G</strain>
    </source>
</reference>
<feature type="region of interest" description="Disordered" evidence="1">
    <location>
        <begin position="99"/>
        <end position="180"/>
    </location>
</feature>
<dbReference type="SUPFAM" id="SSF53474">
    <property type="entry name" value="alpha/beta-Hydrolases"/>
    <property type="match status" value="1"/>
</dbReference>
<dbReference type="EMBL" id="SPUK01000019">
    <property type="protein sequence ID" value="TQV91439.1"/>
    <property type="molecule type" value="Genomic_DNA"/>
</dbReference>
<feature type="compositionally biased region" description="Low complexity" evidence="1">
    <location>
        <begin position="717"/>
        <end position="751"/>
    </location>
</feature>
<dbReference type="InterPro" id="IPR029058">
    <property type="entry name" value="AB_hydrolase_fold"/>
</dbReference>
<evidence type="ECO:0000313" key="2">
    <source>
        <dbReference type="EMBL" id="TQV91439.1"/>
    </source>
</evidence>
<feature type="compositionally biased region" description="Low complexity" evidence="1">
    <location>
        <begin position="353"/>
        <end position="363"/>
    </location>
</feature>
<proteinExistence type="predicted"/>
<dbReference type="Proteomes" id="UP000315783">
    <property type="component" value="Unassembled WGS sequence"/>
</dbReference>
<evidence type="ECO:0000256" key="1">
    <source>
        <dbReference type="SAM" id="MobiDB-lite"/>
    </source>
</evidence>
<feature type="region of interest" description="Disordered" evidence="1">
    <location>
        <begin position="1"/>
        <end position="38"/>
    </location>
</feature>
<feature type="region of interest" description="Disordered" evidence="1">
    <location>
        <begin position="353"/>
        <end position="409"/>
    </location>
</feature>